<dbReference type="RefSeq" id="WP_191943222.1">
    <property type="nucleotide sequence ID" value="NZ_JACYNP010000002.1"/>
</dbReference>
<evidence type="ECO:0000313" key="2">
    <source>
        <dbReference type="Proteomes" id="UP000625247"/>
    </source>
</evidence>
<reference evidence="1 2" key="1">
    <citation type="journal article" date="2020" name="FEMS Microbiol. Ecol.">
        <title>Temporal dynamics of bacterial communities during seed development and maturation.</title>
        <authorList>
            <person name="Chesneau G."/>
            <person name="Torres-Cortes G."/>
            <person name="Briand M."/>
            <person name="Darrasse A."/>
            <person name="Preveaux A."/>
            <person name="Marais C."/>
            <person name="Jacques M.A."/>
            <person name="Shade A."/>
            <person name="Barret M."/>
        </authorList>
    </citation>
    <scope>NUCLEOTIDE SEQUENCE [LARGE SCALE GENOMIC DNA]</scope>
    <source>
        <strain evidence="1 2">CFBP13723</strain>
    </source>
</reference>
<dbReference type="SUPFAM" id="SSF48498">
    <property type="entry name" value="Tetracyclin repressor-like, C-terminal domain"/>
    <property type="match status" value="1"/>
</dbReference>
<dbReference type="Proteomes" id="UP000625247">
    <property type="component" value="Unassembled WGS sequence"/>
</dbReference>
<protein>
    <recommendedName>
        <fullName evidence="3">TetR family transcriptional regulator</fullName>
    </recommendedName>
</protein>
<dbReference type="InterPro" id="IPR036271">
    <property type="entry name" value="Tet_transcr_reg_TetR-rel_C_sf"/>
</dbReference>
<organism evidence="1 2">
    <name type="scientific">Pseudomonas lutea</name>
    <dbReference type="NCBI Taxonomy" id="243924"/>
    <lineage>
        <taxon>Bacteria</taxon>
        <taxon>Pseudomonadati</taxon>
        <taxon>Pseudomonadota</taxon>
        <taxon>Gammaproteobacteria</taxon>
        <taxon>Pseudomonadales</taxon>
        <taxon>Pseudomonadaceae</taxon>
        <taxon>Pseudomonas</taxon>
    </lineage>
</organism>
<comment type="caution">
    <text evidence="1">The sequence shown here is derived from an EMBL/GenBank/DDBJ whole genome shotgun (WGS) entry which is preliminary data.</text>
</comment>
<dbReference type="EMBL" id="JACYNP010000002">
    <property type="protein sequence ID" value="MBD8120484.1"/>
    <property type="molecule type" value="Genomic_DNA"/>
</dbReference>
<evidence type="ECO:0000313" key="1">
    <source>
        <dbReference type="EMBL" id="MBD8120484.1"/>
    </source>
</evidence>
<accession>A0ABR9A4Y0</accession>
<evidence type="ECO:0008006" key="3">
    <source>
        <dbReference type="Google" id="ProtNLM"/>
    </source>
</evidence>
<gene>
    <name evidence="1" type="ORF">IFT62_04605</name>
</gene>
<keyword evidence="2" id="KW-1185">Reference proteome</keyword>
<sequence length="162" mass="17827">MTFQGATGTASYAHRRLASDLEQLALSSLEIMGRWPGLATYILTENKFRLFPRVKPGENDYGLAYFDHMGRILMSMGVPGAMGAMIYHSLPFVTVIAAEKENRQPPQTHGDFMSGYLARFADDSYPGAAFFAAPFAALSSPDTYETGVALLLDGFEEWIGRD</sequence>
<name>A0ABR9A4Y0_9PSED</name>
<proteinExistence type="predicted"/>
<dbReference type="Gene3D" id="1.10.357.10">
    <property type="entry name" value="Tetracycline Repressor, domain 2"/>
    <property type="match status" value="1"/>
</dbReference>